<protein>
    <submittedName>
        <fullName evidence="2">Uncharacterized protein</fullName>
    </submittedName>
</protein>
<reference evidence="2 3" key="1">
    <citation type="journal article" date="2019" name="Syst. Appl. Microbiol.">
        <title>Microvirga tunisiensis sp. nov., a root nodule symbiotic bacterium isolated from Lupinus micranthus and L. luteus grown in Northern Tunisia.</title>
        <authorList>
            <person name="Msaddak A."/>
            <person name="Rejili M."/>
            <person name="Duran D."/>
            <person name="Mars M."/>
            <person name="Palacios J.M."/>
            <person name="Ruiz-Argueso T."/>
            <person name="Rey L."/>
            <person name="Imperial J."/>
        </authorList>
    </citation>
    <scope>NUCLEOTIDE SEQUENCE [LARGE SCALE GENOMIC DNA]</scope>
    <source>
        <strain evidence="2 3">Lmie10</strain>
    </source>
</reference>
<dbReference type="AlphaFoldDB" id="A0A5N7MKM6"/>
<accession>A0A5N7MKM6</accession>
<dbReference type="EMBL" id="VOSK01000087">
    <property type="protein sequence ID" value="MPR27398.1"/>
    <property type="molecule type" value="Genomic_DNA"/>
</dbReference>
<comment type="caution">
    <text evidence="2">The sequence shown here is derived from an EMBL/GenBank/DDBJ whole genome shotgun (WGS) entry which is preliminary data.</text>
</comment>
<sequence>MMPQTILMVALAVRALLPGDAHEAGEAPPQPAQEAKALQARYEPESREVSNWRREAMDALEPKPVVAMAALFKAERPFVTRCVKLNNYWCIKSARWNGELATDGEGHVGFASAEHGADAAATLLRRYYLEFNRKSALDIVRRWAPAECNVATGIGGMAMLAVRGIGGTVRAQYLASRRKKGGAVRYTAKAGPGGKPGRVSIVIPMTPRTPQFRVPSIAEGMGEKPKPSQPQAVARRKPMKEPIVTASAPSKPAAKVQVASACPSELQRHRNYASRMVEGLGLSPNDDLKLFAEDGTPQPNLTHVMLAMSSFELGALRASPDLVEDAIERAAARLKEGVKDEERKADLSQVSPPRVER</sequence>
<evidence type="ECO:0000313" key="3">
    <source>
        <dbReference type="Proteomes" id="UP000403266"/>
    </source>
</evidence>
<keyword evidence="3" id="KW-1185">Reference proteome</keyword>
<dbReference type="Proteomes" id="UP000403266">
    <property type="component" value="Unassembled WGS sequence"/>
</dbReference>
<dbReference type="RefSeq" id="WP_152713633.1">
    <property type="nucleotide sequence ID" value="NZ_VOSJ01000088.1"/>
</dbReference>
<evidence type="ECO:0000256" key="1">
    <source>
        <dbReference type="SAM" id="MobiDB-lite"/>
    </source>
</evidence>
<feature type="region of interest" description="Disordered" evidence="1">
    <location>
        <begin position="334"/>
        <end position="357"/>
    </location>
</feature>
<dbReference type="OrthoDB" id="8015121at2"/>
<organism evidence="2 3">
    <name type="scientific">Microvirga tunisiensis</name>
    <dbReference type="NCBI Taxonomy" id="2108360"/>
    <lineage>
        <taxon>Bacteria</taxon>
        <taxon>Pseudomonadati</taxon>
        <taxon>Pseudomonadota</taxon>
        <taxon>Alphaproteobacteria</taxon>
        <taxon>Hyphomicrobiales</taxon>
        <taxon>Methylobacteriaceae</taxon>
        <taxon>Microvirga</taxon>
    </lineage>
</organism>
<gene>
    <name evidence="2" type="ORF">FS320_19920</name>
</gene>
<feature type="region of interest" description="Disordered" evidence="1">
    <location>
        <begin position="218"/>
        <end position="237"/>
    </location>
</feature>
<feature type="compositionally biased region" description="Basic and acidic residues" evidence="1">
    <location>
        <begin position="334"/>
        <end position="346"/>
    </location>
</feature>
<proteinExistence type="predicted"/>
<evidence type="ECO:0000313" key="2">
    <source>
        <dbReference type="EMBL" id="MPR27398.1"/>
    </source>
</evidence>
<name>A0A5N7MKM6_9HYPH</name>